<dbReference type="EMBL" id="JAGGKG010000009">
    <property type="protein sequence ID" value="MBP1905666.1"/>
    <property type="molecule type" value="Genomic_DNA"/>
</dbReference>
<comment type="similarity">
    <text evidence="1">Belongs to the ABC transporter superfamily.</text>
</comment>
<dbReference type="InterPro" id="IPR003439">
    <property type="entry name" value="ABC_transporter-like_ATP-bd"/>
</dbReference>
<evidence type="ECO:0000259" key="5">
    <source>
        <dbReference type="PROSITE" id="PS50893"/>
    </source>
</evidence>
<proteinExistence type="inferred from homology"/>
<dbReference type="PROSITE" id="PS00211">
    <property type="entry name" value="ABC_TRANSPORTER_1"/>
    <property type="match status" value="1"/>
</dbReference>
<dbReference type="InterPro" id="IPR027417">
    <property type="entry name" value="P-loop_NTPase"/>
</dbReference>
<feature type="domain" description="ABC transporter" evidence="5">
    <location>
        <begin position="6"/>
        <end position="225"/>
    </location>
</feature>
<reference evidence="6 7" key="1">
    <citation type="submission" date="2021-03" db="EMBL/GenBank/DDBJ databases">
        <title>Genomic Encyclopedia of Type Strains, Phase IV (KMG-IV): sequencing the most valuable type-strain genomes for metagenomic binning, comparative biology and taxonomic classification.</title>
        <authorList>
            <person name="Goeker M."/>
        </authorList>
    </citation>
    <scope>NUCLEOTIDE SEQUENCE [LARGE SCALE GENOMIC DNA]</scope>
    <source>
        <strain evidence="6 7">DSM 14349</strain>
    </source>
</reference>
<name>A0ABS4FSW8_9BACL</name>
<dbReference type="SMART" id="SM00382">
    <property type="entry name" value="AAA"/>
    <property type="match status" value="1"/>
</dbReference>
<accession>A0ABS4FSW8</accession>
<evidence type="ECO:0000256" key="2">
    <source>
        <dbReference type="ARBA" id="ARBA00022448"/>
    </source>
</evidence>
<dbReference type="PANTHER" id="PTHR42798">
    <property type="entry name" value="LIPOPROTEIN-RELEASING SYSTEM ATP-BINDING PROTEIN LOLD"/>
    <property type="match status" value="1"/>
</dbReference>
<organism evidence="6 7">
    <name type="scientific">Paenibacillus turicensis</name>
    <dbReference type="NCBI Taxonomy" id="160487"/>
    <lineage>
        <taxon>Bacteria</taxon>
        <taxon>Bacillati</taxon>
        <taxon>Bacillota</taxon>
        <taxon>Bacilli</taxon>
        <taxon>Bacillales</taxon>
        <taxon>Paenibacillaceae</taxon>
        <taxon>Paenibacillus</taxon>
    </lineage>
</organism>
<evidence type="ECO:0000313" key="6">
    <source>
        <dbReference type="EMBL" id="MBP1905666.1"/>
    </source>
</evidence>
<evidence type="ECO:0000256" key="3">
    <source>
        <dbReference type="ARBA" id="ARBA00022741"/>
    </source>
</evidence>
<gene>
    <name evidence="6" type="ORF">J2Z32_002296</name>
</gene>
<keyword evidence="7" id="KW-1185">Reference proteome</keyword>
<keyword evidence="3" id="KW-0547">Nucleotide-binding</keyword>
<dbReference type="PANTHER" id="PTHR42798:SF4">
    <property type="entry name" value="ABC TRANSPORTER DOMAIN-CONTAINING PROTEIN"/>
    <property type="match status" value="1"/>
</dbReference>
<dbReference type="InterPro" id="IPR017911">
    <property type="entry name" value="MacB-like_ATP-bd"/>
</dbReference>
<keyword evidence="2" id="KW-0813">Transport</keyword>
<dbReference type="CDD" id="cd03255">
    <property type="entry name" value="ABC_MJ0796_LolCDE_FtsE"/>
    <property type="match status" value="1"/>
</dbReference>
<comment type="caution">
    <text evidence="6">The sequence shown here is derived from an EMBL/GenBank/DDBJ whole genome shotgun (WGS) entry which is preliminary data.</text>
</comment>
<dbReference type="Proteomes" id="UP001519272">
    <property type="component" value="Unassembled WGS sequence"/>
</dbReference>
<evidence type="ECO:0000256" key="4">
    <source>
        <dbReference type="ARBA" id="ARBA00022840"/>
    </source>
</evidence>
<dbReference type="GO" id="GO:0005524">
    <property type="term" value="F:ATP binding"/>
    <property type="evidence" value="ECO:0007669"/>
    <property type="project" value="UniProtKB-KW"/>
</dbReference>
<dbReference type="Pfam" id="PF00005">
    <property type="entry name" value="ABC_tran"/>
    <property type="match status" value="1"/>
</dbReference>
<dbReference type="RefSeq" id="WP_210089285.1">
    <property type="nucleotide sequence ID" value="NZ_JAGGKG010000009.1"/>
</dbReference>
<keyword evidence="4 6" id="KW-0067">ATP-binding</keyword>
<dbReference type="SUPFAM" id="SSF52540">
    <property type="entry name" value="P-loop containing nucleoside triphosphate hydrolases"/>
    <property type="match status" value="1"/>
</dbReference>
<dbReference type="InterPro" id="IPR003593">
    <property type="entry name" value="AAA+_ATPase"/>
</dbReference>
<protein>
    <submittedName>
        <fullName evidence="6">ABC transport system ATP-binding protein</fullName>
    </submittedName>
</protein>
<sequence>MKKSLVHLENLGKQYDEYGFALKNITMQVEQGEMVAIIGESGSGKSTLLNIIGGALEQDKGTYLFQGKALNELSDAQISTVKNKEIGYIWQDFGLIENLSVFQNVKLPLLFNKDVPMEQIEQLVRKVLTKVQLNQYISKKVKRLSGGEKQRVAIARAIVNRPQLIIADEPTAALDSVTTIKIMELLKTINKTNKTSFVIATHNREVAAMCDRVIELKDGEIVKEITN</sequence>
<evidence type="ECO:0000256" key="1">
    <source>
        <dbReference type="ARBA" id="ARBA00005417"/>
    </source>
</evidence>
<dbReference type="PROSITE" id="PS50893">
    <property type="entry name" value="ABC_TRANSPORTER_2"/>
    <property type="match status" value="1"/>
</dbReference>
<dbReference type="InterPro" id="IPR017871">
    <property type="entry name" value="ABC_transporter-like_CS"/>
</dbReference>
<dbReference type="Gene3D" id="3.40.50.300">
    <property type="entry name" value="P-loop containing nucleotide triphosphate hydrolases"/>
    <property type="match status" value="1"/>
</dbReference>
<evidence type="ECO:0000313" key="7">
    <source>
        <dbReference type="Proteomes" id="UP001519272"/>
    </source>
</evidence>